<dbReference type="Proteomes" id="UP000226092">
    <property type="component" value="Segment"/>
</dbReference>
<protein>
    <recommendedName>
        <fullName evidence="3">YopX protein domain-containing protein</fullName>
    </recommendedName>
</protein>
<dbReference type="GeneID" id="55604428"/>
<organism evidence="1 2">
    <name type="scientific">Aeromonas phage AS-zj</name>
    <dbReference type="NCBI Taxonomy" id="2024208"/>
    <lineage>
        <taxon>Viruses</taxon>
        <taxon>Duplodnaviria</taxon>
        <taxon>Heunggongvirae</taxon>
        <taxon>Uroviricota</taxon>
        <taxon>Caudoviricetes</taxon>
        <taxon>Pantevenvirales</taxon>
        <taxon>Straboviridae</taxon>
        <taxon>Emmerichvirinae</taxon>
        <taxon>Ceceduovirus</taxon>
        <taxon>Ceceduovirus aszj</taxon>
    </lineage>
</organism>
<reference evidence="1 2" key="1">
    <citation type="submission" date="2017-07" db="EMBL/GenBank/DDBJ databases">
        <title>In vitro design and evaluation of phage cocktails against multidrug-resistant Aeromonas salmonicida.</title>
        <authorList>
            <person name="Chen L."/>
            <person name="Yuan S."/>
            <person name="Ma Y."/>
        </authorList>
    </citation>
    <scope>NUCLEOTIDE SEQUENCE [LARGE SCALE GENOMIC DNA]</scope>
</reference>
<name>A0A223LFH2_9CAUD</name>
<dbReference type="InterPro" id="IPR055629">
    <property type="entry name" value="DUF7205"/>
</dbReference>
<keyword evidence="2" id="KW-1185">Reference proteome</keyword>
<evidence type="ECO:0008006" key="3">
    <source>
        <dbReference type="Google" id="ProtNLM"/>
    </source>
</evidence>
<accession>A0A223LFH2</accession>
<evidence type="ECO:0000313" key="2">
    <source>
        <dbReference type="Proteomes" id="UP000226092"/>
    </source>
</evidence>
<dbReference type="Pfam" id="PF23835">
    <property type="entry name" value="DUF7205"/>
    <property type="match status" value="1"/>
</dbReference>
<evidence type="ECO:0000313" key="1">
    <source>
        <dbReference type="EMBL" id="ASU00491.1"/>
    </source>
</evidence>
<dbReference type="RefSeq" id="YP_009834361.1">
    <property type="nucleotide sequence ID" value="NC_048673.1"/>
</dbReference>
<proteinExistence type="predicted"/>
<dbReference type="EMBL" id="MF448340">
    <property type="protein sequence ID" value="ASU00491.1"/>
    <property type="molecule type" value="Genomic_DNA"/>
</dbReference>
<sequence length="97" mass="11489">MVDMFGNELVVGDYIVHGMDNGSTLLLGRVFKLGEKKCWFYYVHKHEQGYYEMWLNNRHNRDYDRVVKYTGDIHLINKGLGGIRDENGKLVDRFLEF</sequence>
<dbReference type="KEGG" id="vg:55604428"/>